<dbReference type="AlphaFoldDB" id="A0A6P2HDU5"/>
<evidence type="ECO:0000313" key="2">
    <source>
        <dbReference type="Proteomes" id="UP000494261"/>
    </source>
</evidence>
<name>A0A6P2HDU5_9BURK</name>
<protein>
    <submittedName>
        <fullName evidence="1">Uncharacterized protein</fullName>
    </submittedName>
</protein>
<proteinExistence type="predicted"/>
<evidence type="ECO:0000313" key="1">
    <source>
        <dbReference type="EMBL" id="VWB15000.1"/>
    </source>
</evidence>
<dbReference type="Proteomes" id="UP000494261">
    <property type="component" value="Unassembled WGS sequence"/>
</dbReference>
<reference evidence="1 2" key="1">
    <citation type="submission" date="2019-09" db="EMBL/GenBank/DDBJ databases">
        <authorList>
            <person name="Depoorter E."/>
        </authorList>
    </citation>
    <scope>NUCLEOTIDE SEQUENCE [LARGE SCALE GENOMIC DNA]</scope>
    <source>
        <strain evidence="1">LMG 13014</strain>
    </source>
</reference>
<accession>A0A6P2HDU5</accession>
<organism evidence="1 2">
    <name type="scientific">Burkholderia aenigmatica</name>
    <dbReference type="NCBI Taxonomy" id="2015348"/>
    <lineage>
        <taxon>Bacteria</taxon>
        <taxon>Pseudomonadati</taxon>
        <taxon>Pseudomonadota</taxon>
        <taxon>Betaproteobacteria</taxon>
        <taxon>Burkholderiales</taxon>
        <taxon>Burkholderiaceae</taxon>
        <taxon>Burkholderia</taxon>
        <taxon>Burkholderia cepacia complex</taxon>
    </lineage>
</organism>
<gene>
    <name evidence="1" type="ORF">BLA13014_00409</name>
</gene>
<sequence>MGGRMLPDENPRSTGLTADARGYDGFYNGLVLDDNPHEWLSDDWHAWRAGWCRAEANFSEGEAF</sequence>
<dbReference type="EMBL" id="CABVQC010000002">
    <property type="protein sequence ID" value="VWB15000.1"/>
    <property type="molecule type" value="Genomic_DNA"/>
</dbReference>